<comment type="caution">
    <text evidence="3">The sequence shown here is derived from an EMBL/GenBank/DDBJ whole genome shotgun (WGS) entry which is preliminary data.</text>
</comment>
<evidence type="ECO:0000313" key="3">
    <source>
        <dbReference type="EMBL" id="MDR7135026.1"/>
    </source>
</evidence>
<evidence type="ECO:0000259" key="2">
    <source>
        <dbReference type="Pfam" id="PF17289"/>
    </source>
</evidence>
<accession>A0ABU1WBL0</accession>
<reference evidence="3 4" key="1">
    <citation type="submission" date="2023-07" db="EMBL/GenBank/DDBJ databases">
        <title>Sorghum-associated microbial communities from plants grown in Nebraska, USA.</title>
        <authorList>
            <person name="Schachtman D."/>
        </authorList>
    </citation>
    <scope>NUCLEOTIDE SEQUENCE [LARGE SCALE GENOMIC DNA]</scope>
    <source>
        <strain evidence="3 4">BE198</strain>
    </source>
</reference>
<keyword evidence="4" id="KW-1185">Reference proteome</keyword>
<evidence type="ECO:0000256" key="1">
    <source>
        <dbReference type="ARBA" id="ARBA00022612"/>
    </source>
</evidence>
<organism evidence="3 4">
    <name type="scientific">Lysobacter niastensis</name>
    <dbReference type="NCBI Taxonomy" id="380629"/>
    <lineage>
        <taxon>Bacteria</taxon>
        <taxon>Pseudomonadati</taxon>
        <taxon>Pseudomonadota</taxon>
        <taxon>Gammaproteobacteria</taxon>
        <taxon>Lysobacterales</taxon>
        <taxon>Lysobacteraceae</taxon>
        <taxon>Lysobacter</taxon>
    </lineage>
</organism>
<dbReference type="EMBL" id="JAVDVY010000002">
    <property type="protein sequence ID" value="MDR7135026.1"/>
    <property type="molecule type" value="Genomic_DNA"/>
</dbReference>
<protein>
    <submittedName>
        <fullName evidence="3">Phage terminase large subunit-like protein</fullName>
    </submittedName>
</protein>
<proteinExistence type="predicted"/>
<keyword evidence="1" id="KW-1188">Viral release from host cell</keyword>
<dbReference type="InterPro" id="IPR006517">
    <property type="entry name" value="Phage_terminase_lsu-like_C"/>
</dbReference>
<evidence type="ECO:0000313" key="4">
    <source>
        <dbReference type="Proteomes" id="UP001251524"/>
    </source>
</evidence>
<feature type="domain" description="Terminase large subunit gp17-like C-terminal" evidence="2">
    <location>
        <begin position="154"/>
        <end position="291"/>
    </location>
</feature>
<dbReference type="NCBIfam" id="TIGR01630">
    <property type="entry name" value="psiM2_ORF9"/>
    <property type="match status" value="1"/>
</dbReference>
<dbReference type="RefSeq" id="WP_310062309.1">
    <property type="nucleotide sequence ID" value="NZ_JAVDVY010000002.1"/>
</dbReference>
<dbReference type="Gene3D" id="3.30.420.240">
    <property type="match status" value="1"/>
</dbReference>
<gene>
    <name evidence="3" type="ORF">J2X06_002235</name>
</gene>
<name>A0ABU1WBL0_9GAMM</name>
<dbReference type="Proteomes" id="UP001251524">
    <property type="component" value="Unassembled WGS sequence"/>
</dbReference>
<sequence>MKPDEALSEAQRQAANDWFDNTLYTRLNDKRTGAIVIIMQRLHLDDLVGHVLEKEHWEVINLPAIAQDDEVWDYRTFLGPARYARSAGELLHPEREPQEVLDGVRAALGEYSFSAQYLQAPVPLGGGIVKAEWLSYYGPEEKPEKFDTIVQSRDTANKESELADYSVCTTWGVKGKEVYLLHVLRKRMQYPELKRAVVSQAEAWSARAVLIEDKASGTQLIQELKQTTSRVKGIKSEGDKVMRMLAQTPEIENGNVLLPSKAHWLPDYVQELTAFPKAKYDDQVDSTAQALKWITGEGREPGILVYYRQECERLGIRIPGGD</sequence>
<dbReference type="InterPro" id="IPR035421">
    <property type="entry name" value="Terminase_6C"/>
</dbReference>
<dbReference type="Pfam" id="PF17289">
    <property type="entry name" value="Terminase_6C"/>
    <property type="match status" value="1"/>
</dbReference>